<dbReference type="EMBL" id="JANWTP010000040">
    <property type="protein sequence ID" value="MDC8638738.1"/>
    <property type="molecule type" value="Genomic_DNA"/>
</dbReference>
<comment type="caution">
    <text evidence="1">The sequence shown here is derived from an EMBL/GenBank/DDBJ whole genome shotgun (WGS) entry which is preliminary data.</text>
</comment>
<gene>
    <name evidence="1" type="ORF">NY667_13175</name>
</gene>
<dbReference type="Proteomes" id="UP001140230">
    <property type="component" value="Unassembled WGS sequence"/>
</dbReference>
<accession>A0A9X4BSF2</accession>
<organism evidence="1 2">
    <name type="scientific">Xanthomonas hortorum pv. hederae</name>
    <dbReference type="NCBI Taxonomy" id="453603"/>
    <lineage>
        <taxon>Bacteria</taxon>
        <taxon>Pseudomonadati</taxon>
        <taxon>Pseudomonadota</taxon>
        <taxon>Gammaproteobacteria</taxon>
        <taxon>Lysobacterales</taxon>
        <taxon>Lysobacteraceae</taxon>
        <taxon>Xanthomonas</taxon>
    </lineage>
</organism>
<reference evidence="1" key="2">
    <citation type="submission" date="2022-08" db="EMBL/GenBank/DDBJ databases">
        <authorList>
            <person name="Iruegas-Bocardo F."/>
            <person name="Weisberg A.J."/>
            <person name="Riutta E.R."/>
            <person name="Kilday K."/>
            <person name="Bonkowski J.C."/>
            <person name="Creswell T."/>
            <person name="Daughtrey M.L."/>
            <person name="Rane K."/>
            <person name="Grunwald N.J."/>
            <person name="Chang J.H."/>
            <person name="Putnam M.L."/>
        </authorList>
    </citation>
    <scope>NUCLEOTIDE SEQUENCE</scope>
    <source>
        <strain evidence="1">22-338</strain>
    </source>
</reference>
<proteinExistence type="predicted"/>
<evidence type="ECO:0000313" key="1">
    <source>
        <dbReference type="EMBL" id="MDC8638738.1"/>
    </source>
</evidence>
<evidence type="ECO:0000313" key="2">
    <source>
        <dbReference type="Proteomes" id="UP001140230"/>
    </source>
</evidence>
<reference evidence="1" key="1">
    <citation type="journal article" date="2022" name="Phytopathology">
        <title>Whole genome sequencing-based tracing of a 2022 introduction and outbreak of Xanthomonas hortorum pv. pelargonii.</title>
        <authorList>
            <person name="Iruegas Bocardo F."/>
            <person name="Weisberg A.J."/>
            <person name="Riutta E.R."/>
            <person name="Kilday K.B."/>
            <person name="Bonkowski J.C."/>
            <person name="Creswell T.C."/>
            <person name="Daughtrey M."/>
            <person name="Rane K.K."/>
            <person name="Grunwald N.J."/>
            <person name="Chang J.H."/>
            <person name="Putnam M."/>
        </authorList>
    </citation>
    <scope>NUCLEOTIDE SEQUENCE</scope>
    <source>
        <strain evidence="1">22-338</strain>
    </source>
</reference>
<dbReference type="RefSeq" id="WP_181110655.1">
    <property type="nucleotide sequence ID" value="NZ_CP168173.1"/>
</dbReference>
<name>A0A9X4BSF2_9XANT</name>
<sequence>MLYTYDRSHELELALIATADLTGARYVALSAAPAEERGVSLPYLRQMHAVANSVPCGLAVMTRMPFQPERWEALSPSGLGHMRSS</sequence>
<dbReference type="AlphaFoldDB" id="A0A9X4BSF2"/>
<protein>
    <submittedName>
        <fullName evidence="1">Uncharacterized protein</fullName>
    </submittedName>
</protein>